<feature type="region of interest" description="Disordered" evidence="2">
    <location>
        <begin position="1"/>
        <end position="27"/>
    </location>
</feature>
<dbReference type="OrthoDB" id="247542at2759"/>
<gene>
    <name evidence="3" type="ORF">F7725_019572</name>
</gene>
<dbReference type="Proteomes" id="UP000518266">
    <property type="component" value="Unassembled WGS sequence"/>
</dbReference>
<dbReference type="EMBL" id="JAAKFY010000011">
    <property type="protein sequence ID" value="KAF3849853.1"/>
    <property type="molecule type" value="Genomic_DNA"/>
</dbReference>
<dbReference type="GO" id="GO:0051792">
    <property type="term" value="P:medium-chain fatty acid biosynthetic process"/>
    <property type="evidence" value="ECO:0007669"/>
    <property type="project" value="TreeGrafter"/>
</dbReference>
<comment type="caution">
    <text evidence="3">The sequence shown here is derived from an EMBL/GenBank/DDBJ whole genome shotgun (WGS) entry which is preliminary data.</text>
</comment>
<dbReference type="InterPro" id="IPR029058">
    <property type="entry name" value="AB_hydrolase_fold"/>
</dbReference>
<dbReference type="AlphaFoldDB" id="A0A7J5YKZ7"/>
<evidence type="ECO:0000313" key="4">
    <source>
        <dbReference type="Proteomes" id="UP000518266"/>
    </source>
</evidence>
<dbReference type="SUPFAM" id="SSF53474">
    <property type="entry name" value="alpha/beta-Hydrolases"/>
    <property type="match status" value="1"/>
</dbReference>
<evidence type="ECO:0000256" key="1">
    <source>
        <dbReference type="ARBA" id="ARBA00010884"/>
    </source>
</evidence>
<dbReference type="GO" id="GO:0008126">
    <property type="term" value="F:acetylesterase activity"/>
    <property type="evidence" value="ECO:0007669"/>
    <property type="project" value="TreeGrafter"/>
</dbReference>
<sequence>MLNTSSPVGGNSSPNCHRADAENPKEKKKKNWQHNCIVGFVVRLVKTDLSVVRPHTVLICSITAALYYWGRKPCLGVYQGFQCFPPQALSCGVRALHPHSVVLGGRIQTLVCAILKSKPTVCYRNELIRTVDGGQISLDWVDNRDSAEYPESSIRPTVLILPGLTGNSKVSYVRHAINQATRRGYSCGLQQQRAGRGRVVDACTYCAANTSDLERVVLHVNGLYPHAPVLGAGVSLGGMLLLNYLARKRTESGMVAGFTISVPWNALKSAASMEEPLNWLLFNKYLTNGLCQAVTRHRKVLEKVVDIDYVLKAQTIREFDERFTSLLFGYKSCTDYYHDASPTINSPTQRYPSCVSTLPMTPSLPKAVTFPLTTIQSLPNVAMLLTAHGGHIAFLQGFFPRGESYMERLFGQFVQAAFEHPKDIKKACGIKEKPSS</sequence>
<proteinExistence type="inferred from homology"/>
<evidence type="ECO:0000256" key="2">
    <source>
        <dbReference type="SAM" id="MobiDB-lite"/>
    </source>
</evidence>
<dbReference type="PANTHER" id="PTHR10794">
    <property type="entry name" value="ABHYDROLASE DOMAIN-CONTAINING PROTEIN"/>
    <property type="match status" value="1"/>
</dbReference>
<dbReference type="Gene3D" id="3.40.50.1820">
    <property type="entry name" value="alpha/beta hydrolase"/>
    <property type="match status" value="1"/>
</dbReference>
<dbReference type="PANTHER" id="PTHR10794:SF60">
    <property type="entry name" value="PROTEIN ABHD1"/>
    <property type="match status" value="1"/>
</dbReference>
<dbReference type="GO" id="GO:0051793">
    <property type="term" value="P:medium-chain fatty acid catabolic process"/>
    <property type="evidence" value="ECO:0007669"/>
    <property type="project" value="TreeGrafter"/>
</dbReference>
<evidence type="ECO:0000313" key="3">
    <source>
        <dbReference type="EMBL" id="KAF3849853.1"/>
    </source>
</evidence>
<comment type="similarity">
    <text evidence="1">Belongs to the AB hydrolase superfamily. AB hydrolase 4 family.</text>
</comment>
<name>A0A7J5YKZ7_DISMA</name>
<dbReference type="GO" id="GO:0047372">
    <property type="term" value="F:monoacylglycerol lipase activity"/>
    <property type="evidence" value="ECO:0007669"/>
    <property type="project" value="TreeGrafter"/>
</dbReference>
<reference evidence="3 4" key="1">
    <citation type="submission" date="2020-03" db="EMBL/GenBank/DDBJ databases">
        <title>Dissostichus mawsoni Genome sequencing and assembly.</title>
        <authorList>
            <person name="Park H."/>
        </authorList>
    </citation>
    <scope>NUCLEOTIDE SEQUENCE [LARGE SCALE GENOMIC DNA]</scope>
    <source>
        <strain evidence="3">DM0001</strain>
        <tissue evidence="3">Muscle</tissue>
    </source>
</reference>
<organism evidence="3 4">
    <name type="scientific">Dissostichus mawsoni</name>
    <name type="common">Antarctic cod</name>
    <dbReference type="NCBI Taxonomy" id="36200"/>
    <lineage>
        <taxon>Eukaryota</taxon>
        <taxon>Metazoa</taxon>
        <taxon>Chordata</taxon>
        <taxon>Craniata</taxon>
        <taxon>Vertebrata</taxon>
        <taxon>Euteleostomi</taxon>
        <taxon>Actinopterygii</taxon>
        <taxon>Neopterygii</taxon>
        <taxon>Teleostei</taxon>
        <taxon>Neoteleostei</taxon>
        <taxon>Acanthomorphata</taxon>
        <taxon>Eupercaria</taxon>
        <taxon>Perciformes</taxon>
        <taxon>Notothenioidei</taxon>
        <taxon>Nototheniidae</taxon>
        <taxon>Dissostichus</taxon>
    </lineage>
</organism>
<dbReference type="InterPro" id="IPR050960">
    <property type="entry name" value="AB_hydrolase_4_sf"/>
</dbReference>
<feature type="compositionally biased region" description="Polar residues" evidence="2">
    <location>
        <begin position="1"/>
        <end position="15"/>
    </location>
</feature>
<keyword evidence="4" id="KW-1185">Reference proteome</keyword>
<protein>
    <submittedName>
        <fullName evidence="3">Uncharacterized protein</fullName>
    </submittedName>
</protein>
<accession>A0A7J5YKZ7</accession>